<reference evidence="2" key="1">
    <citation type="journal article" date="2013" name="Nature">
        <title>Pan genome of the phytoplankton Emiliania underpins its global distribution.</title>
        <authorList>
            <person name="Read B.A."/>
            <person name="Kegel J."/>
            <person name="Klute M.J."/>
            <person name="Kuo A."/>
            <person name="Lefebvre S.C."/>
            <person name="Maumus F."/>
            <person name="Mayer C."/>
            <person name="Miller J."/>
            <person name="Monier A."/>
            <person name="Salamov A."/>
            <person name="Young J."/>
            <person name="Aguilar M."/>
            <person name="Claverie J.M."/>
            <person name="Frickenhaus S."/>
            <person name="Gonzalez K."/>
            <person name="Herman E.K."/>
            <person name="Lin Y.C."/>
            <person name="Napier J."/>
            <person name="Ogata H."/>
            <person name="Sarno A.F."/>
            <person name="Shmutz J."/>
            <person name="Schroeder D."/>
            <person name="de Vargas C."/>
            <person name="Verret F."/>
            <person name="von Dassow P."/>
            <person name="Valentin K."/>
            <person name="Van de Peer Y."/>
            <person name="Wheeler G."/>
            <person name="Dacks J.B."/>
            <person name="Delwiche C.F."/>
            <person name="Dyhrman S.T."/>
            <person name="Glockner G."/>
            <person name="John U."/>
            <person name="Richards T."/>
            <person name="Worden A.Z."/>
            <person name="Zhang X."/>
            <person name="Grigoriev I.V."/>
            <person name="Allen A.E."/>
            <person name="Bidle K."/>
            <person name="Borodovsky M."/>
            <person name="Bowler C."/>
            <person name="Brownlee C."/>
            <person name="Cock J.M."/>
            <person name="Elias M."/>
            <person name="Gladyshev V.N."/>
            <person name="Groth M."/>
            <person name="Guda C."/>
            <person name="Hadaegh A."/>
            <person name="Iglesias-Rodriguez M.D."/>
            <person name="Jenkins J."/>
            <person name="Jones B.M."/>
            <person name="Lawson T."/>
            <person name="Leese F."/>
            <person name="Lindquist E."/>
            <person name="Lobanov A."/>
            <person name="Lomsadze A."/>
            <person name="Malik S.B."/>
            <person name="Marsh M.E."/>
            <person name="Mackinder L."/>
            <person name="Mock T."/>
            <person name="Mueller-Roeber B."/>
            <person name="Pagarete A."/>
            <person name="Parker M."/>
            <person name="Probert I."/>
            <person name="Quesneville H."/>
            <person name="Raines C."/>
            <person name="Rensing S.A."/>
            <person name="Riano-Pachon D.M."/>
            <person name="Richier S."/>
            <person name="Rokitta S."/>
            <person name="Shiraiwa Y."/>
            <person name="Soanes D.M."/>
            <person name="van der Giezen M."/>
            <person name="Wahlund T.M."/>
            <person name="Williams B."/>
            <person name="Wilson W."/>
            <person name="Wolfe G."/>
            <person name="Wurch L.L."/>
        </authorList>
    </citation>
    <scope>NUCLEOTIDE SEQUENCE</scope>
</reference>
<sequence length="194" mass="20621">RLRARYILLRPGETTFEAAGMVDSNPINKQAALRGLTEQGREQVRAAAEALAARGVTSPVIFYDNGARASQTADILANSLSVPRRDVEPEFRWLEARGLGALDGTDLQAATEYLHRIDAADVESAAEEAEDGTPSDSVNDVFGRMRNTIAKIETSYGGGDFVIIGGDAAVLSVFAAAACGTDLRDHGRFTLPPG</sequence>
<dbReference type="SUPFAM" id="SSF53254">
    <property type="entry name" value="Phosphoglycerate mutase-like"/>
    <property type="match status" value="1"/>
</dbReference>
<reference evidence="1" key="2">
    <citation type="submission" date="2024-10" db="UniProtKB">
        <authorList>
            <consortium name="EnsemblProtists"/>
        </authorList>
    </citation>
    <scope>IDENTIFICATION</scope>
</reference>
<evidence type="ECO:0000313" key="1">
    <source>
        <dbReference type="EnsemblProtists" id="EOD20227"/>
    </source>
</evidence>
<dbReference type="InterPro" id="IPR029033">
    <property type="entry name" value="His_PPase_superfam"/>
</dbReference>
<dbReference type="EnsemblProtists" id="EOD14839">
    <property type="protein sequence ID" value="EOD14839"/>
    <property type="gene ID" value="EMIHUDRAFT_55449"/>
</dbReference>
<dbReference type="RefSeq" id="XP_005772656.1">
    <property type="nucleotide sequence ID" value="XM_005772599.1"/>
</dbReference>
<dbReference type="Gene3D" id="3.40.50.1240">
    <property type="entry name" value="Phosphoglycerate mutase-like"/>
    <property type="match status" value="1"/>
</dbReference>
<dbReference type="PaxDb" id="2903-EOD14839"/>
<protein>
    <submittedName>
        <fullName evidence="1">Uncharacterized protein</fullName>
    </submittedName>
</protein>
<dbReference type="KEGG" id="ehx:EMIHUDRAFT_55443"/>
<dbReference type="AlphaFoldDB" id="A0A0D3J9P2"/>
<organism evidence="1 2">
    <name type="scientific">Emiliania huxleyi (strain CCMP1516)</name>
    <dbReference type="NCBI Taxonomy" id="280463"/>
    <lineage>
        <taxon>Eukaryota</taxon>
        <taxon>Haptista</taxon>
        <taxon>Haptophyta</taxon>
        <taxon>Prymnesiophyceae</taxon>
        <taxon>Isochrysidales</taxon>
        <taxon>Noelaerhabdaceae</taxon>
        <taxon>Emiliania</taxon>
    </lineage>
</organism>
<dbReference type="GeneID" id="17261123"/>
<dbReference type="KEGG" id="ehx:EMIHUDRAFT_55449"/>
<keyword evidence="2" id="KW-1185">Reference proteome</keyword>
<dbReference type="HOGENOM" id="CLU_1405873_0_0_1"/>
<dbReference type="PANTHER" id="PTHR47580:SF1">
    <property type="entry name" value="PHOSPHOGLYCERATE MUTASE FAMILY PROTEIN"/>
    <property type="match status" value="1"/>
</dbReference>
<name>A0A0D3J9P2_EMIH1</name>
<dbReference type="InterPro" id="IPR013078">
    <property type="entry name" value="His_Pase_superF_clade-1"/>
</dbReference>
<proteinExistence type="predicted"/>
<accession>A0A0D3J9P2</accession>
<dbReference type="STRING" id="2903.R1CCV5"/>
<evidence type="ECO:0000313" key="2">
    <source>
        <dbReference type="Proteomes" id="UP000013827"/>
    </source>
</evidence>
<dbReference type="eggNOG" id="ENOG502QQRI">
    <property type="taxonomic scope" value="Eukaryota"/>
</dbReference>
<dbReference type="RefSeq" id="XP_005767268.1">
    <property type="nucleotide sequence ID" value="XM_005767211.1"/>
</dbReference>
<dbReference type="GeneID" id="17265770"/>
<dbReference type="Pfam" id="PF00300">
    <property type="entry name" value="His_Phos_1"/>
    <property type="match status" value="1"/>
</dbReference>
<dbReference type="EnsemblProtists" id="EOD20227">
    <property type="protein sequence ID" value="EOD20227"/>
    <property type="gene ID" value="EMIHUDRAFT_55443"/>
</dbReference>
<dbReference type="PANTHER" id="PTHR47580">
    <property type="entry name" value="PHOSPHOGLYCERATE MUTASE FAMILY PROTEIN"/>
    <property type="match status" value="1"/>
</dbReference>
<dbReference type="Proteomes" id="UP000013827">
    <property type="component" value="Unassembled WGS sequence"/>
</dbReference>